<dbReference type="Proteomes" id="UP000010988">
    <property type="component" value="Unassembled WGS sequence"/>
</dbReference>
<evidence type="ECO:0000313" key="1">
    <source>
        <dbReference type="EMBL" id="GAC50731.1"/>
    </source>
</evidence>
<protein>
    <recommendedName>
        <fullName evidence="3">HEAT repeat-containing protein</fullName>
    </recommendedName>
</protein>
<dbReference type="EMBL" id="BANR01000029">
    <property type="protein sequence ID" value="GAC50731.1"/>
    <property type="molecule type" value="Genomic_DNA"/>
</dbReference>
<accession>L7KQE5</accession>
<keyword evidence="2" id="KW-1185">Reference proteome</keyword>
<evidence type="ECO:0008006" key="3">
    <source>
        <dbReference type="Google" id="ProtNLM"/>
    </source>
</evidence>
<dbReference type="SUPFAM" id="SSF48371">
    <property type="entry name" value="ARM repeat"/>
    <property type="match status" value="1"/>
</dbReference>
<dbReference type="eggNOG" id="COG1413">
    <property type="taxonomic scope" value="Bacteria"/>
</dbReference>
<dbReference type="Gene3D" id="1.25.10.10">
    <property type="entry name" value="Leucine-rich Repeat Variant"/>
    <property type="match status" value="1"/>
</dbReference>
<comment type="caution">
    <text evidence="1">The sequence shown here is derived from an EMBL/GenBank/DDBJ whole genome shotgun (WGS) entry which is preliminary data.</text>
</comment>
<organism evidence="1 2">
    <name type="scientific">Gordonia aichiensis NBRC 108223</name>
    <dbReference type="NCBI Taxonomy" id="1220583"/>
    <lineage>
        <taxon>Bacteria</taxon>
        <taxon>Bacillati</taxon>
        <taxon>Actinomycetota</taxon>
        <taxon>Actinomycetes</taxon>
        <taxon>Mycobacteriales</taxon>
        <taxon>Gordoniaceae</taxon>
        <taxon>Gordonia</taxon>
    </lineage>
</organism>
<dbReference type="RefSeq" id="WP_005179033.1">
    <property type="nucleotide sequence ID" value="NZ_BANR01000029.1"/>
</dbReference>
<reference evidence="1 2" key="1">
    <citation type="submission" date="2012-12" db="EMBL/GenBank/DDBJ databases">
        <title>Whole genome shotgun sequence of Gordonia aichiensis NBRC 108223.</title>
        <authorList>
            <person name="Isaki-Nakamura S."/>
            <person name="Hosoyama A."/>
            <person name="Tsuchikane K."/>
            <person name="Ando Y."/>
            <person name="Baba S."/>
            <person name="Ohji S."/>
            <person name="Hamada M."/>
            <person name="Tamura T."/>
            <person name="Yamazoe A."/>
            <person name="Yamazaki S."/>
            <person name="Fujita N."/>
        </authorList>
    </citation>
    <scope>NUCLEOTIDE SEQUENCE [LARGE SCALE GENOMIC DNA]</scope>
    <source>
        <strain evidence="1 2">NBRC 108223</strain>
    </source>
</reference>
<gene>
    <name evidence="1" type="ORF">GOACH_29_00180</name>
</gene>
<dbReference type="InterPro" id="IPR016024">
    <property type="entry name" value="ARM-type_fold"/>
</dbReference>
<proteinExistence type="predicted"/>
<sequence length="185" mass="21442">MTSDDEFFRDLPDPPPFRFAYMPRGSEWLADPPPRIKDGQVGVDFRLVRDLARVGYKTYYLDPLRYLYKTMPAAVPVFTDWIKHIDERLPEPRHTKAERKHKDSIWMCLNINLIDPAAKGNRDTIEALFGQFDKSWAPEGVRYQAARALDYIATRADYDRMVALLRDSNSGVRNAVTHYLGTIPH</sequence>
<dbReference type="STRING" id="1220583.GOACH_29_00180"/>
<dbReference type="OrthoDB" id="4539504at2"/>
<dbReference type="AlphaFoldDB" id="L7KQE5"/>
<name>L7KQE5_9ACTN</name>
<dbReference type="InterPro" id="IPR011989">
    <property type="entry name" value="ARM-like"/>
</dbReference>
<evidence type="ECO:0000313" key="2">
    <source>
        <dbReference type="Proteomes" id="UP000010988"/>
    </source>
</evidence>